<evidence type="ECO:0000256" key="1">
    <source>
        <dbReference type="ARBA" id="ARBA00022729"/>
    </source>
</evidence>
<feature type="compositionally biased region" description="Gly residues" evidence="2">
    <location>
        <begin position="304"/>
        <end position="314"/>
    </location>
</feature>
<feature type="compositionally biased region" description="Pro residues" evidence="2">
    <location>
        <begin position="175"/>
        <end position="190"/>
    </location>
</feature>
<dbReference type="InterPro" id="IPR037293">
    <property type="entry name" value="Gal_Oxidase_central_sf"/>
</dbReference>
<dbReference type="Gramene" id="PNW83433">
    <property type="protein sequence ID" value="PNW83433"/>
    <property type="gene ID" value="CHLRE_05g243450v5"/>
</dbReference>
<dbReference type="KEGG" id="cre:CHLRE_05g243450v5"/>
<reference evidence="6" key="2">
    <citation type="submission" date="2017-07" db="EMBL/GenBank/DDBJ databases">
        <title>WGS assembly of Chlamydomonas reinhardtii.</title>
        <authorList>
            <consortium name="Chlamydomonas Annotation Team"/>
            <consortium name="JGI Annotation Team"/>
            <person name="Merchant S.S."/>
            <person name="Prochnik S.E."/>
            <person name="Vallon O."/>
            <person name="Harris E.H."/>
            <person name="Karpowicz S.J."/>
            <person name="Witman G.B."/>
            <person name="Terry A."/>
            <person name="Salamov A."/>
            <person name="Fritz-Laylin L.K."/>
            <person name="Marechal-Drouard L."/>
            <person name="Marshall W.F."/>
            <person name="Qu L.H."/>
            <person name="Nelson D.R."/>
            <person name="Sanderfoot A.A."/>
            <person name="Spalding M.H."/>
            <person name="Kapitonov V.V."/>
            <person name="Ren Q."/>
            <person name="Ferris P."/>
            <person name="Lindquist E."/>
            <person name="Shapiro H."/>
            <person name="Lucas S.M."/>
            <person name="Grimwood J."/>
            <person name="Schmutz J."/>
            <person name="Grigoriev I.V."/>
            <person name="Rokhsar D.S."/>
        </authorList>
    </citation>
    <scope>NUCLEOTIDE SEQUENCE</scope>
    <source>
        <strain evidence="6">CC-503 cw92 mt+</strain>
    </source>
</reference>
<dbReference type="EMBL" id="CM008966">
    <property type="protein sequence ID" value="PNW83434.1"/>
    <property type="molecule type" value="Genomic_DNA"/>
</dbReference>
<dbReference type="EMBL" id="CM008966">
    <property type="protein sequence ID" value="PNW83433.1"/>
    <property type="molecule type" value="Genomic_DNA"/>
</dbReference>
<evidence type="ECO:0008006" key="8">
    <source>
        <dbReference type="Google" id="ProtNLM"/>
    </source>
</evidence>
<evidence type="ECO:0000259" key="4">
    <source>
        <dbReference type="Pfam" id="PF07250"/>
    </source>
</evidence>
<gene>
    <name evidence="6" type="ORF">CHLRE_05g243450v5</name>
</gene>
<evidence type="ECO:0000256" key="2">
    <source>
        <dbReference type="SAM" id="MobiDB-lite"/>
    </source>
</evidence>
<dbReference type="Gene3D" id="2.60.40.10">
    <property type="entry name" value="Immunoglobulins"/>
    <property type="match status" value="1"/>
</dbReference>
<dbReference type="InterPro" id="IPR009880">
    <property type="entry name" value="Glyoxal_oxidase_N"/>
</dbReference>
<dbReference type="PANTHER" id="PTHR32208">
    <property type="entry name" value="SECRETED PROTEIN-RELATED"/>
    <property type="match status" value="1"/>
</dbReference>
<keyword evidence="7" id="KW-1185">Reference proteome</keyword>
<dbReference type="SUPFAM" id="SSF81296">
    <property type="entry name" value="E set domains"/>
    <property type="match status" value="1"/>
</dbReference>
<dbReference type="Gene3D" id="2.130.10.80">
    <property type="entry name" value="Galactose oxidase/kelch, beta-propeller"/>
    <property type="match status" value="1"/>
</dbReference>
<protein>
    <recommendedName>
        <fullName evidence="8">Galactose oxidase-like Early set domain-containing protein</fullName>
    </recommendedName>
</protein>
<dbReference type="CDD" id="cd02851">
    <property type="entry name" value="E_set_GO_C"/>
    <property type="match status" value="1"/>
</dbReference>
<name>A0A2K3DSC2_CHLRE</name>
<feature type="region of interest" description="Disordered" evidence="2">
    <location>
        <begin position="899"/>
        <end position="927"/>
    </location>
</feature>
<feature type="compositionally biased region" description="Pro residues" evidence="2">
    <location>
        <begin position="343"/>
        <end position="353"/>
    </location>
</feature>
<dbReference type="OrthoDB" id="2019572at2759"/>
<feature type="region of interest" description="Disordered" evidence="2">
    <location>
        <begin position="146"/>
        <end position="359"/>
    </location>
</feature>
<dbReference type="Gramene" id="PNW83434">
    <property type="protein sequence ID" value="PNW83434"/>
    <property type="gene ID" value="CHLRE_05g243450v5"/>
</dbReference>
<evidence type="ECO:0000313" key="7">
    <source>
        <dbReference type="Proteomes" id="UP000006906"/>
    </source>
</evidence>
<feature type="compositionally biased region" description="Pro residues" evidence="2">
    <location>
        <begin position="198"/>
        <end position="286"/>
    </location>
</feature>
<dbReference type="FunCoup" id="A0A2K3DSC2">
    <property type="interactions" value="29"/>
</dbReference>
<reference evidence="6 7" key="1">
    <citation type="journal article" date="2007" name="Science">
        <title>The Chlamydomonas genome reveals the evolution of key animal and plant functions.</title>
        <authorList>
            <person name="Merchant S.S."/>
            <person name="Prochnik S.E."/>
            <person name="Vallon O."/>
            <person name="Harris E.H."/>
            <person name="Karpowicz S.J."/>
            <person name="Witman G.B."/>
            <person name="Terry A."/>
            <person name="Salamov A."/>
            <person name="Fritz-Laylin L.K."/>
            <person name="Marechal-Drouard L."/>
            <person name="Marshall W.F."/>
            <person name="Qu L.H."/>
            <person name="Nelson D.R."/>
            <person name="Sanderfoot A.A."/>
            <person name="Spalding M.H."/>
            <person name="Kapitonov V.V."/>
            <person name="Ren Q."/>
            <person name="Ferris P."/>
            <person name="Lindquist E."/>
            <person name="Shapiro H."/>
            <person name="Lucas S.M."/>
            <person name="Grimwood J."/>
            <person name="Schmutz J."/>
            <person name="Cardol P."/>
            <person name="Cerutti H."/>
            <person name="Chanfreau G."/>
            <person name="Chen C.L."/>
            <person name="Cognat V."/>
            <person name="Croft M.T."/>
            <person name="Dent R."/>
            <person name="Dutcher S."/>
            <person name="Fernandez E."/>
            <person name="Fukuzawa H."/>
            <person name="Gonzalez-Ballester D."/>
            <person name="Gonzalez-Halphen D."/>
            <person name="Hallmann A."/>
            <person name="Hanikenne M."/>
            <person name="Hippler M."/>
            <person name="Inwood W."/>
            <person name="Jabbari K."/>
            <person name="Kalanon M."/>
            <person name="Kuras R."/>
            <person name="Lefebvre P.A."/>
            <person name="Lemaire S.D."/>
            <person name="Lobanov A.V."/>
            <person name="Lohr M."/>
            <person name="Manuell A."/>
            <person name="Meier I."/>
            <person name="Mets L."/>
            <person name="Mittag M."/>
            <person name="Mittelmeier T."/>
            <person name="Moroney J.V."/>
            <person name="Moseley J."/>
            <person name="Napoli C."/>
            <person name="Nedelcu A.M."/>
            <person name="Niyogi K."/>
            <person name="Novoselov S.V."/>
            <person name="Paulsen I.T."/>
            <person name="Pazour G."/>
            <person name="Purton S."/>
            <person name="Ral J.P."/>
            <person name="Riano-Pachon D.M."/>
            <person name="Riekhof W."/>
            <person name="Rymarquis L."/>
            <person name="Schroda M."/>
            <person name="Stern D."/>
            <person name="Umen J."/>
            <person name="Willows R."/>
            <person name="Wilson N."/>
            <person name="Zimmer S.L."/>
            <person name="Allmer J."/>
            <person name="Balk J."/>
            <person name="Bisova K."/>
            <person name="Chen C.J."/>
            <person name="Elias M."/>
            <person name="Gendler K."/>
            <person name="Hauser C."/>
            <person name="Lamb M.R."/>
            <person name="Ledford H."/>
            <person name="Long J.C."/>
            <person name="Minagawa J."/>
            <person name="Page M.D."/>
            <person name="Pan J."/>
            <person name="Pootakham W."/>
            <person name="Roje S."/>
            <person name="Rose A."/>
            <person name="Stahlberg E."/>
            <person name="Terauchi A.M."/>
            <person name="Yang P."/>
            <person name="Ball S."/>
            <person name="Bowler C."/>
            <person name="Dieckmann C.L."/>
            <person name="Gladyshev V.N."/>
            <person name="Green P."/>
            <person name="Jorgensen R."/>
            <person name="Mayfield S."/>
            <person name="Mueller-Roeber B."/>
            <person name="Rajamani S."/>
            <person name="Sayre R.T."/>
            <person name="Brokstein P."/>
            <person name="Dubchak I."/>
            <person name="Goodstein D."/>
            <person name="Hornick L."/>
            <person name="Huang Y.W."/>
            <person name="Jhaveri J."/>
            <person name="Luo Y."/>
            <person name="Martinez D."/>
            <person name="Ngau W.C."/>
            <person name="Otillar B."/>
            <person name="Poliakov A."/>
            <person name="Porter A."/>
            <person name="Szajkowski L."/>
            <person name="Werner G."/>
            <person name="Zhou K."/>
            <person name="Grigoriev I.V."/>
            <person name="Rokhsar D.S."/>
            <person name="Grossman A.R."/>
        </authorList>
    </citation>
    <scope>NUCLEOTIDE SEQUENCE [LARGE SCALE GENOMIC DNA]</scope>
    <source>
        <strain evidence="7">CC-503</strain>
        <strain evidence="6">CC-503 cw92 mt+</strain>
    </source>
</reference>
<proteinExistence type="predicted"/>
<dbReference type="SUPFAM" id="SSF50965">
    <property type="entry name" value="Galactose oxidase, central domain"/>
    <property type="match status" value="1"/>
</dbReference>
<feature type="compositionally biased region" description="Pro residues" evidence="2">
    <location>
        <begin position="157"/>
        <end position="168"/>
    </location>
</feature>
<feature type="compositionally biased region" description="Low complexity" evidence="2">
    <location>
        <begin position="287"/>
        <end position="296"/>
    </location>
</feature>
<feature type="compositionally biased region" description="Low complexity" evidence="2">
    <location>
        <begin position="906"/>
        <end position="923"/>
    </location>
</feature>
<feature type="domain" description="Glyoxal oxidase N-terminal" evidence="4">
    <location>
        <begin position="420"/>
        <end position="768"/>
    </location>
</feature>
<dbReference type="InterPro" id="IPR014756">
    <property type="entry name" value="Ig_E-set"/>
</dbReference>
<dbReference type="Pfam" id="PF09118">
    <property type="entry name" value="GO-like_E_set"/>
    <property type="match status" value="1"/>
</dbReference>
<dbReference type="RefSeq" id="XP_042924692.1">
    <property type="nucleotide sequence ID" value="XM_043062451.1"/>
</dbReference>
<organism evidence="6 7">
    <name type="scientific">Chlamydomonas reinhardtii</name>
    <name type="common">Chlamydomonas smithii</name>
    <dbReference type="NCBI Taxonomy" id="3055"/>
    <lineage>
        <taxon>Eukaryota</taxon>
        <taxon>Viridiplantae</taxon>
        <taxon>Chlorophyta</taxon>
        <taxon>core chlorophytes</taxon>
        <taxon>Chlorophyceae</taxon>
        <taxon>CS clade</taxon>
        <taxon>Chlamydomonadales</taxon>
        <taxon>Chlamydomonadaceae</taxon>
        <taxon>Chlamydomonas</taxon>
    </lineage>
</organism>
<feature type="domain" description="Galactose oxidase-like Early set" evidence="5">
    <location>
        <begin position="873"/>
        <end position="962"/>
    </location>
</feature>
<dbReference type="Proteomes" id="UP000006906">
    <property type="component" value="Chromosome 5"/>
</dbReference>
<feature type="region of interest" description="Disordered" evidence="2">
    <location>
        <begin position="781"/>
        <end position="815"/>
    </location>
</feature>
<feature type="compositionally biased region" description="Pro residues" evidence="2">
    <location>
        <begin position="787"/>
        <end position="805"/>
    </location>
</feature>
<keyword evidence="1 3" id="KW-0732">Signal</keyword>
<evidence type="ECO:0000259" key="5">
    <source>
        <dbReference type="Pfam" id="PF09118"/>
    </source>
</evidence>
<feature type="chain" id="PRO_5014294307" description="Galactose oxidase-like Early set domain-containing protein" evidence="3">
    <location>
        <begin position="19"/>
        <end position="967"/>
    </location>
</feature>
<feature type="signal peptide" evidence="3">
    <location>
        <begin position="1"/>
        <end position="18"/>
    </location>
</feature>
<dbReference type="InterPro" id="IPR011043">
    <property type="entry name" value="Gal_Oxase/kelch_b-propeller"/>
</dbReference>
<dbReference type="InterPro" id="IPR015202">
    <property type="entry name" value="GO-like_E_set"/>
</dbReference>
<evidence type="ECO:0000256" key="3">
    <source>
        <dbReference type="SAM" id="SignalP"/>
    </source>
</evidence>
<dbReference type="PANTHER" id="PTHR32208:SF21">
    <property type="entry name" value="LOW QUALITY PROTEIN: ALDEHYDE OXIDASE GLOX-LIKE"/>
    <property type="match status" value="1"/>
</dbReference>
<evidence type="ECO:0000313" key="6">
    <source>
        <dbReference type="EMBL" id="PNW83433.1"/>
    </source>
</evidence>
<dbReference type="InterPro" id="IPR013783">
    <property type="entry name" value="Ig-like_fold"/>
</dbReference>
<dbReference type="GeneID" id="66053469"/>
<dbReference type="RefSeq" id="XP_042924693.1">
    <property type="nucleotide sequence ID" value="XM_043062450.1"/>
</dbReference>
<dbReference type="Pfam" id="PF07250">
    <property type="entry name" value="Glyoxal_oxid_N"/>
    <property type="match status" value="1"/>
</dbReference>
<accession>A0A2K3DSC2</accession>
<dbReference type="AlphaFoldDB" id="A0A2K3DSC2"/>
<sequence length="967" mass="101446">MLLPLLLLLLSAPFIASAASAASAAEEASAEAVADHSRGLKALGGGHWHVQRRPQLAAAAAISAAAATSARLTAAEVAGGAASAAAATDGGSEQLAWSADPQLQQGQTFGHRRSLLKAKKGDSNAGSSGSSISGMTIIAGAAATPPLAPKKHKKSPPPRSPPPRSPPPPRRHKSPPPVRPLTEPPLPAPPTVLETTDAPPPRSPPPQPAPPPPPPPSPTPSPPPPSPSPPSPPPPSPRPPSPRPPPPPSPRPPVPPPRPPPPSPPPPSPPPPSPPPTSLPPPPLPSPEESSGPSDGYDGEYGGEDGYMGGGSGAGNATDADNSMDEPEWPPFPPPHPRDANAPSPPPPPPPAPGSRHGQYEFIGSANIIAVHLMAVPGTDNFLFMERPSGRHPDGSHNIAGFLNLPTRAWTHLYSPDGLFCAGHTFLDTGDLLIVGGHQANAGYPDGMKSIRTFNRTCTDLQLRKVVEMAWKRWYPSATLLPDGNVLVMGGTQGVGAGTANNPFWEMFYPSNGTTRTFAMKPNYLDSAEQVYYPFNYVLPSGLLFTFCGRSGFILDYTNNTWMQNLPRLRGWATTQYPFTGTSVMLGLYPETGYTAEVVLFGGQAERATRNLSTIAAKQAQRLTLSAYDPVTRNYSFGPTGSWVGENLGSPRLMGDSVLLPNGKVVLLNGAQTGLAGDSASGGDTRANYPVLFAELYDPDRPQGQRVRSLGFSRIPRMYHSTACLTTNGTILVAGCDRCQRFVVDEGWTYDPSPTGKADYRLEIFHPPFVFFPSDRPIILAPSLDASPPPPPRASPPPPPPPPPTGTKAKQPLPSQHDDLGVAVVMGYGTTHQIRYAWPAGFAGPQPGSSIGMNATAPPAADPYDVWTPGVITRVVLSAPCSNTHSFDMNQRLVGLEILSNTPDPSTGSSSGTTGSSSGSSSTVAGGVLTVRSPPDINIAPPGMYHMFLVNGDVYSSAVWVRLARPQ</sequence>
<dbReference type="PRINTS" id="PR01217">
    <property type="entry name" value="PRICHEXTENSN"/>
</dbReference>